<keyword evidence="1" id="KW-0677">Repeat</keyword>
<dbReference type="EMBL" id="KN817565">
    <property type="protein sequence ID" value="KJA20657.1"/>
    <property type="molecule type" value="Genomic_DNA"/>
</dbReference>
<dbReference type="SUPFAM" id="SSF52540">
    <property type="entry name" value="P-loop containing nucleoside triphosphate hydrolases"/>
    <property type="match status" value="1"/>
</dbReference>
<gene>
    <name evidence="3" type="ORF">HYPSUDRAFT_42975</name>
</gene>
<accession>A0A0D2L1Y2</accession>
<dbReference type="Proteomes" id="UP000054270">
    <property type="component" value="Unassembled WGS sequence"/>
</dbReference>
<sequence>MPNSQAGPSSGFFAHADRTAINGGIFTINNGLKAEKSGFQILQEHVAPAAFHNSKERFNPPRCHERTREAVLEELFDWIVGNISPDKWIAWLNGAAGAGKSAICQTIAEICIQRGMKVASFFFFRTDNTRNKIDSLVATLVYQIIQLFPGMRDYILEIIELNPLIFDQSFETQLDVLIIQPLRPLQLFCPNWQLLLIIDGLDECSGGASQMNIISVILKILLAKPLPLIVLFGSRRETQLQMAFSSRNMAQILTQFPLDDHYEPDADIFRFLVDRFDNIKETHPFRGRLKDDWPSPDHIQEIIQKSSGQFIYASVVVEFLSDPSSNPSARLDIIRGLRPSGRLTPYAQLDALYRHIFAQVDDLPTVLDLLAYTIFVPNQYRAPQWEYSLLELTEDDVHTVLAPLTSVLILDPEHGISFRHASLPDFLRDEKRSEEYCIRTLPTRLSILVLSKLASGKYMKVGCDHPNYGLPYLLEHADATTDLYTSLSAYEPSQQPPSFKCYPYELDFLNAIKKLDFGDGGKLYGDMLHRIVRFLEAEFPMALYWVQTKHDISHILGTERVRSIAERYKGWQPDSDSE</sequence>
<reference evidence="4" key="1">
    <citation type="submission" date="2014-04" db="EMBL/GenBank/DDBJ databases">
        <title>Evolutionary Origins and Diversification of the Mycorrhizal Mutualists.</title>
        <authorList>
            <consortium name="DOE Joint Genome Institute"/>
            <consortium name="Mycorrhizal Genomics Consortium"/>
            <person name="Kohler A."/>
            <person name="Kuo A."/>
            <person name="Nagy L.G."/>
            <person name="Floudas D."/>
            <person name="Copeland A."/>
            <person name="Barry K.W."/>
            <person name="Cichocki N."/>
            <person name="Veneault-Fourrey C."/>
            <person name="LaButti K."/>
            <person name="Lindquist E.A."/>
            <person name="Lipzen A."/>
            <person name="Lundell T."/>
            <person name="Morin E."/>
            <person name="Murat C."/>
            <person name="Riley R."/>
            <person name="Ohm R."/>
            <person name="Sun H."/>
            <person name="Tunlid A."/>
            <person name="Henrissat B."/>
            <person name="Grigoriev I.V."/>
            <person name="Hibbett D.S."/>
            <person name="Martin F."/>
        </authorList>
    </citation>
    <scope>NUCLEOTIDE SEQUENCE [LARGE SCALE GENOMIC DNA]</scope>
    <source>
        <strain evidence="4">FD-334 SS-4</strain>
    </source>
</reference>
<evidence type="ECO:0000259" key="2">
    <source>
        <dbReference type="Pfam" id="PF24883"/>
    </source>
</evidence>
<evidence type="ECO:0000313" key="4">
    <source>
        <dbReference type="Proteomes" id="UP000054270"/>
    </source>
</evidence>
<organism evidence="3 4">
    <name type="scientific">Hypholoma sublateritium (strain FD-334 SS-4)</name>
    <dbReference type="NCBI Taxonomy" id="945553"/>
    <lineage>
        <taxon>Eukaryota</taxon>
        <taxon>Fungi</taxon>
        <taxon>Dikarya</taxon>
        <taxon>Basidiomycota</taxon>
        <taxon>Agaricomycotina</taxon>
        <taxon>Agaricomycetes</taxon>
        <taxon>Agaricomycetidae</taxon>
        <taxon>Agaricales</taxon>
        <taxon>Agaricineae</taxon>
        <taxon>Strophariaceae</taxon>
        <taxon>Hypholoma</taxon>
    </lineage>
</organism>
<feature type="domain" description="Nephrocystin 3-like N-terminal" evidence="2">
    <location>
        <begin position="85"/>
        <end position="235"/>
    </location>
</feature>
<proteinExistence type="predicted"/>
<dbReference type="Gene3D" id="3.40.50.300">
    <property type="entry name" value="P-loop containing nucleotide triphosphate hydrolases"/>
    <property type="match status" value="1"/>
</dbReference>
<dbReference type="InterPro" id="IPR027417">
    <property type="entry name" value="P-loop_NTPase"/>
</dbReference>
<dbReference type="AlphaFoldDB" id="A0A0D2L1Y2"/>
<dbReference type="PANTHER" id="PTHR10039">
    <property type="entry name" value="AMELOGENIN"/>
    <property type="match status" value="1"/>
</dbReference>
<dbReference type="OrthoDB" id="194358at2759"/>
<dbReference type="InterPro" id="IPR056884">
    <property type="entry name" value="NPHP3-like_N"/>
</dbReference>
<evidence type="ECO:0000313" key="3">
    <source>
        <dbReference type="EMBL" id="KJA20657.1"/>
    </source>
</evidence>
<keyword evidence="4" id="KW-1185">Reference proteome</keyword>
<evidence type="ECO:0000256" key="1">
    <source>
        <dbReference type="ARBA" id="ARBA00022737"/>
    </source>
</evidence>
<protein>
    <recommendedName>
        <fullName evidence="2">Nephrocystin 3-like N-terminal domain-containing protein</fullName>
    </recommendedName>
</protein>
<name>A0A0D2L1Y2_HYPSF</name>
<dbReference type="Pfam" id="PF24883">
    <property type="entry name" value="NPHP3_N"/>
    <property type="match status" value="1"/>
</dbReference>
<dbReference type="PANTHER" id="PTHR10039:SF17">
    <property type="entry name" value="FUNGAL STAND N-TERMINAL GOODBYE DOMAIN-CONTAINING PROTEIN-RELATED"/>
    <property type="match status" value="1"/>
</dbReference>